<dbReference type="AlphaFoldDB" id="A0A816ZCE8"/>
<reference evidence="2" key="1">
    <citation type="submission" date="2021-02" db="EMBL/GenBank/DDBJ databases">
        <authorList>
            <person name="Nowell W R."/>
        </authorList>
    </citation>
    <scope>NUCLEOTIDE SEQUENCE</scope>
</reference>
<dbReference type="Proteomes" id="UP000663887">
    <property type="component" value="Unassembled WGS sequence"/>
</dbReference>
<name>A0A816ZCE8_9BILA</name>
<proteinExistence type="predicted"/>
<accession>A0A816ZCE8</accession>
<feature type="compositionally biased region" description="Low complexity" evidence="1">
    <location>
        <begin position="95"/>
        <end position="108"/>
    </location>
</feature>
<evidence type="ECO:0000256" key="1">
    <source>
        <dbReference type="SAM" id="MobiDB-lite"/>
    </source>
</evidence>
<feature type="region of interest" description="Disordered" evidence="1">
    <location>
        <begin position="95"/>
        <end position="174"/>
    </location>
</feature>
<gene>
    <name evidence="2" type="ORF">XDN619_LOCUS32880</name>
</gene>
<comment type="caution">
    <text evidence="2">The sequence shown here is derived from an EMBL/GenBank/DDBJ whole genome shotgun (WGS) entry which is preliminary data.</text>
</comment>
<sequence length="174" mass="19850">MTSPNISWSSTGLVTLNNVLIAGSNISDLIAGALDQHYSNQNQFSPGKDVFERFVRRLKGARYRMTITQNIPNQNVQQQQQQQQAAASIIQTTPVRQQTPSLTPTQPQRRYHPAIQTPPVINQTPTPQRVSRKATKNKPPRTENIYKKQYKDRVRKKKQSGGSKINPDKWLIYK</sequence>
<feature type="compositionally biased region" description="Basic residues" evidence="1">
    <location>
        <begin position="130"/>
        <end position="139"/>
    </location>
</feature>
<evidence type="ECO:0000313" key="3">
    <source>
        <dbReference type="Proteomes" id="UP000663887"/>
    </source>
</evidence>
<organism evidence="2 3">
    <name type="scientific">Rotaria magnacalcarata</name>
    <dbReference type="NCBI Taxonomy" id="392030"/>
    <lineage>
        <taxon>Eukaryota</taxon>
        <taxon>Metazoa</taxon>
        <taxon>Spiralia</taxon>
        <taxon>Gnathifera</taxon>
        <taxon>Rotifera</taxon>
        <taxon>Eurotatoria</taxon>
        <taxon>Bdelloidea</taxon>
        <taxon>Philodinida</taxon>
        <taxon>Philodinidae</taxon>
        <taxon>Rotaria</taxon>
    </lineage>
</organism>
<evidence type="ECO:0000313" key="2">
    <source>
        <dbReference type="EMBL" id="CAF2202872.1"/>
    </source>
</evidence>
<dbReference type="EMBL" id="CAJNRG010016530">
    <property type="protein sequence ID" value="CAF2202872.1"/>
    <property type="molecule type" value="Genomic_DNA"/>
</dbReference>
<feature type="compositionally biased region" description="Basic and acidic residues" evidence="1">
    <location>
        <begin position="140"/>
        <end position="152"/>
    </location>
</feature>
<protein>
    <submittedName>
        <fullName evidence="2">Uncharacterized protein</fullName>
    </submittedName>
</protein>
<feature type="compositionally biased region" description="Polar residues" evidence="1">
    <location>
        <begin position="119"/>
        <end position="129"/>
    </location>
</feature>